<gene>
    <name evidence="9" type="ORF">H9980_06065</name>
</gene>
<dbReference type="InterPro" id="IPR051602">
    <property type="entry name" value="ACC_Biotin_Carboxylase"/>
</dbReference>
<keyword evidence="3 6" id="KW-0547">Nucleotide-binding</keyword>
<evidence type="ECO:0000259" key="8">
    <source>
        <dbReference type="PROSITE" id="PS50979"/>
    </source>
</evidence>
<name>A0A9D1XLG8_9FIRM</name>
<keyword evidence="2 9" id="KW-0436">Ligase</keyword>
<organism evidence="9 10">
    <name type="scientific">Candidatus Erysipelatoclostridium merdavium</name>
    <dbReference type="NCBI Taxonomy" id="2838566"/>
    <lineage>
        <taxon>Bacteria</taxon>
        <taxon>Bacillati</taxon>
        <taxon>Bacillota</taxon>
        <taxon>Erysipelotrichia</taxon>
        <taxon>Erysipelotrichales</taxon>
        <taxon>Erysipelotrichales incertae sedis</taxon>
    </lineage>
</organism>
<dbReference type="Pfam" id="PF02786">
    <property type="entry name" value="CPSase_L_D2"/>
    <property type="match status" value="1"/>
</dbReference>
<dbReference type="InterPro" id="IPR011054">
    <property type="entry name" value="Rudment_hybrid_motif"/>
</dbReference>
<dbReference type="SMART" id="SM00878">
    <property type="entry name" value="Biotin_carb_C"/>
    <property type="match status" value="1"/>
</dbReference>
<dbReference type="EMBL" id="DXET01000139">
    <property type="protein sequence ID" value="HIX81519.1"/>
    <property type="molecule type" value="Genomic_DNA"/>
</dbReference>
<dbReference type="InterPro" id="IPR005482">
    <property type="entry name" value="Biotin_COase_C"/>
</dbReference>
<dbReference type="Proteomes" id="UP000886724">
    <property type="component" value="Unassembled WGS sequence"/>
</dbReference>
<dbReference type="Pfam" id="PF02785">
    <property type="entry name" value="Biotin_carb_C"/>
    <property type="match status" value="1"/>
</dbReference>
<reference evidence="9" key="1">
    <citation type="journal article" date="2021" name="PeerJ">
        <title>Extensive microbial diversity within the chicken gut microbiome revealed by metagenomics and culture.</title>
        <authorList>
            <person name="Gilroy R."/>
            <person name="Ravi A."/>
            <person name="Getino M."/>
            <person name="Pursley I."/>
            <person name="Horton D.L."/>
            <person name="Alikhan N.F."/>
            <person name="Baker D."/>
            <person name="Gharbi K."/>
            <person name="Hall N."/>
            <person name="Watson M."/>
            <person name="Adriaenssens E.M."/>
            <person name="Foster-Nyarko E."/>
            <person name="Jarju S."/>
            <person name="Secka A."/>
            <person name="Antonio M."/>
            <person name="Oren A."/>
            <person name="Chaudhuri R.R."/>
            <person name="La Ragione R."/>
            <person name="Hildebrand F."/>
            <person name="Pallen M.J."/>
        </authorList>
    </citation>
    <scope>NUCLEOTIDE SEQUENCE</scope>
    <source>
        <strain evidence="9">ChiGjej1B1-14440</strain>
    </source>
</reference>
<evidence type="ECO:0000313" key="9">
    <source>
        <dbReference type="EMBL" id="HIX81519.1"/>
    </source>
</evidence>
<dbReference type="SUPFAM" id="SSF56059">
    <property type="entry name" value="Glutathione synthetase ATP-binding domain-like"/>
    <property type="match status" value="1"/>
</dbReference>
<feature type="domain" description="ATP-grasp" evidence="7">
    <location>
        <begin position="1"/>
        <end position="69"/>
    </location>
</feature>
<dbReference type="InterPro" id="IPR011761">
    <property type="entry name" value="ATP-grasp"/>
</dbReference>
<dbReference type="PROSITE" id="PS50979">
    <property type="entry name" value="BC"/>
    <property type="match status" value="1"/>
</dbReference>
<evidence type="ECO:0000313" key="10">
    <source>
        <dbReference type="Proteomes" id="UP000886724"/>
    </source>
</evidence>
<dbReference type="AlphaFoldDB" id="A0A9D1XLG8"/>
<keyword evidence="4 6" id="KW-0067">ATP-binding</keyword>
<dbReference type="SUPFAM" id="SSF51246">
    <property type="entry name" value="Rudiment single hybrid motif"/>
    <property type="match status" value="1"/>
</dbReference>
<dbReference type="GO" id="GO:0005524">
    <property type="term" value="F:ATP binding"/>
    <property type="evidence" value="ECO:0007669"/>
    <property type="project" value="UniProtKB-UniRule"/>
</dbReference>
<feature type="domain" description="Biotin carboxylation" evidence="8">
    <location>
        <begin position="1"/>
        <end position="198"/>
    </location>
</feature>
<evidence type="ECO:0000256" key="1">
    <source>
        <dbReference type="ARBA" id="ARBA00013263"/>
    </source>
</evidence>
<dbReference type="InterPro" id="IPR011764">
    <property type="entry name" value="Biotin_carboxylation_dom"/>
</dbReference>
<protein>
    <recommendedName>
        <fullName evidence="1">biotin carboxylase</fullName>
        <ecNumber evidence="1">6.3.4.14</ecNumber>
    </recommendedName>
</protein>
<evidence type="ECO:0000256" key="5">
    <source>
        <dbReference type="ARBA" id="ARBA00048600"/>
    </source>
</evidence>
<dbReference type="InterPro" id="IPR005479">
    <property type="entry name" value="CPAse_ATP-bd"/>
</dbReference>
<evidence type="ECO:0000256" key="3">
    <source>
        <dbReference type="ARBA" id="ARBA00022741"/>
    </source>
</evidence>
<evidence type="ECO:0000259" key="7">
    <source>
        <dbReference type="PROSITE" id="PS50975"/>
    </source>
</evidence>
<sequence length="202" mass="23011">EEQRKELGNIAIKAANAINYVNTGTIEFLMDSQHNFYFMEMNTRIQVEHPITEMVTGVDLVREQIRIAANQKLTYKQSDIHLNGHAIECRINAENPKEGFRPCPGVVNSVHLPGGPGVRIDTTLYQGYRVSSHYDSMIAKVIVHGSNRLEAIRRMRRVLAELVIDGIDTNQELQYLILHSSEYVKGNFDTSFIENNLDKLVR</sequence>
<evidence type="ECO:0000256" key="2">
    <source>
        <dbReference type="ARBA" id="ARBA00022598"/>
    </source>
</evidence>
<reference evidence="9" key="2">
    <citation type="submission" date="2021-04" db="EMBL/GenBank/DDBJ databases">
        <authorList>
            <person name="Gilroy R."/>
        </authorList>
    </citation>
    <scope>NUCLEOTIDE SEQUENCE</scope>
    <source>
        <strain evidence="9">ChiGjej1B1-14440</strain>
    </source>
</reference>
<feature type="non-terminal residue" evidence="9">
    <location>
        <position position="1"/>
    </location>
</feature>
<comment type="catalytic activity">
    <reaction evidence="5">
        <text>N(6)-biotinyl-L-lysyl-[protein] + hydrogencarbonate + ATP = N(6)-carboxybiotinyl-L-lysyl-[protein] + ADP + phosphate + H(+)</text>
        <dbReference type="Rhea" id="RHEA:13501"/>
        <dbReference type="Rhea" id="RHEA-COMP:10505"/>
        <dbReference type="Rhea" id="RHEA-COMP:10506"/>
        <dbReference type="ChEBI" id="CHEBI:15378"/>
        <dbReference type="ChEBI" id="CHEBI:17544"/>
        <dbReference type="ChEBI" id="CHEBI:30616"/>
        <dbReference type="ChEBI" id="CHEBI:43474"/>
        <dbReference type="ChEBI" id="CHEBI:83144"/>
        <dbReference type="ChEBI" id="CHEBI:83145"/>
        <dbReference type="ChEBI" id="CHEBI:456216"/>
        <dbReference type="EC" id="6.3.4.14"/>
    </reaction>
</comment>
<comment type="caution">
    <text evidence="9">The sequence shown here is derived from an EMBL/GenBank/DDBJ whole genome shotgun (WGS) entry which is preliminary data.</text>
</comment>
<dbReference type="GO" id="GO:0046872">
    <property type="term" value="F:metal ion binding"/>
    <property type="evidence" value="ECO:0007669"/>
    <property type="project" value="InterPro"/>
</dbReference>
<evidence type="ECO:0000256" key="4">
    <source>
        <dbReference type="ARBA" id="ARBA00022840"/>
    </source>
</evidence>
<dbReference type="GO" id="GO:0004075">
    <property type="term" value="F:biotin carboxylase activity"/>
    <property type="evidence" value="ECO:0007669"/>
    <property type="project" value="UniProtKB-EC"/>
</dbReference>
<dbReference type="PANTHER" id="PTHR48095:SF2">
    <property type="entry name" value="BIOTIN CARBOXYLASE, CHLOROPLASTIC"/>
    <property type="match status" value="1"/>
</dbReference>
<dbReference type="PROSITE" id="PS00867">
    <property type="entry name" value="CPSASE_2"/>
    <property type="match status" value="1"/>
</dbReference>
<dbReference type="PROSITE" id="PS50975">
    <property type="entry name" value="ATP_GRASP"/>
    <property type="match status" value="1"/>
</dbReference>
<dbReference type="Gene3D" id="3.30.470.20">
    <property type="entry name" value="ATP-grasp fold, B domain"/>
    <property type="match status" value="1"/>
</dbReference>
<dbReference type="PANTHER" id="PTHR48095">
    <property type="entry name" value="PYRUVATE CARBOXYLASE SUBUNIT A"/>
    <property type="match status" value="1"/>
</dbReference>
<accession>A0A9D1XLG8</accession>
<evidence type="ECO:0000256" key="6">
    <source>
        <dbReference type="PROSITE-ProRule" id="PRU00409"/>
    </source>
</evidence>
<dbReference type="EC" id="6.3.4.14" evidence="1"/>
<proteinExistence type="predicted"/>